<reference evidence="1" key="1">
    <citation type="journal article" date="2021" name="Proc. Natl. Acad. Sci. U.S.A.">
        <title>A Catalog of Tens of Thousands of Viruses from Human Metagenomes Reveals Hidden Associations with Chronic Diseases.</title>
        <authorList>
            <person name="Tisza M.J."/>
            <person name="Buck C.B."/>
        </authorList>
    </citation>
    <scope>NUCLEOTIDE SEQUENCE</scope>
    <source>
        <strain evidence="1">CtBLh2</strain>
    </source>
</reference>
<proteinExistence type="predicted"/>
<evidence type="ECO:0000313" key="1">
    <source>
        <dbReference type="EMBL" id="DAF45422.1"/>
    </source>
</evidence>
<protein>
    <submittedName>
        <fullName evidence="1">Uncharacterized protein</fullName>
    </submittedName>
</protein>
<accession>A0A8S5S376</accession>
<organism evidence="1">
    <name type="scientific">Siphoviridae sp. ctBLh2</name>
    <dbReference type="NCBI Taxonomy" id="2827803"/>
    <lineage>
        <taxon>Viruses</taxon>
        <taxon>Duplodnaviria</taxon>
        <taxon>Heunggongvirae</taxon>
        <taxon>Uroviricota</taxon>
        <taxon>Caudoviricetes</taxon>
    </lineage>
</organism>
<sequence>MYSSFPGAVLVFGEPFGEPVSGNLPSVPRVRAPGRIRCRPTDGSVTAF</sequence>
<dbReference type="EMBL" id="BK032514">
    <property type="protein sequence ID" value="DAF45422.1"/>
    <property type="molecule type" value="Genomic_DNA"/>
</dbReference>
<name>A0A8S5S376_9CAUD</name>